<organism evidence="2">
    <name type="scientific">Tanacetum cinerariifolium</name>
    <name type="common">Dalmatian daisy</name>
    <name type="synonym">Chrysanthemum cinerariifolium</name>
    <dbReference type="NCBI Taxonomy" id="118510"/>
    <lineage>
        <taxon>Eukaryota</taxon>
        <taxon>Viridiplantae</taxon>
        <taxon>Streptophyta</taxon>
        <taxon>Embryophyta</taxon>
        <taxon>Tracheophyta</taxon>
        <taxon>Spermatophyta</taxon>
        <taxon>Magnoliopsida</taxon>
        <taxon>eudicotyledons</taxon>
        <taxon>Gunneridae</taxon>
        <taxon>Pentapetalae</taxon>
        <taxon>asterids</taxon>
        <taxon>campanulids</taxon>
        <taxon>Asterales</taxon>
        <taxon>Asteraceae</taxon>
        <taxon>Asteroideae</taxon>
        <taxon>Anthemideae</taxon>
        <taxon>Anthemidinae</taxon>
        <taxon>Tanacetum</taxon>
    </lineage>
</organism>
<comment type="caution">
    <text evidence="2">The sequence shown here is derived from an EMBL/GenBank/DDBJ whole genome shotgun (WGS) entry which is preliminary data.</text>
</comment>
<dbReference type="EMBL" id="BKCJ011868912">
    <property type="protein sequence ID" value="GFD59756.1"/>
    <property type="molecule type" value="Genomic_DNA"/>
</dbReference>
<protein>
    <submittedName>
        <fullName evidence="2">Uncharacterized protein</fullName>
    </submittedName>
</protein>
<name>A0A699XPH2_TANCI</name>
<accession>A0A699XPH2</accession>
<feature type="compositionally biased region" description="Basic and acidic residues" evidence="1">
    <location>
        <begin position="35"/>
        <end position="46"/>
    </location>
</feature>
<reference evidence="2" key="1">
    <citation type="journal article" date="2019" name="Sci. Rep.">
        <title>Draft genome of Tanacetum cinerariifolium, the natural source of mosquito coil.</title>
        <authorList>
            <person name="Yamashiro T."/>
            <person name="Shiraishi A."/>
            <person name="Satake H."/>
            <person name="Nakayama K."/>
        </authorList>
    </citation>
    <scope>NUCLEOTIDE SEQUENCE</scope>
</reference>
<feature type="region of interest" description="Disordered" evidence="1">
    <location>
        <begin position="33"/>
        <end position="81"/>
    </location>
</feature>
<feature type="non-terminal residue" evidence="2">
    <location>
        <position position="81"/>
    </location>
</feature>
<proteinExistence type="predicted"/>
<dbReference type="AlphaFoldDB" id="A0A699XPH2"/>
<feature type="non-terminal residue" evidence="2">
    <location>
        <position position="1"/>
    </location>
</feature>
<feature type="region of interest" description="Disordered" evidence="1">
    <location>
        <begin position="1"/>
        <end position="21"/>
    </location>
</feature>
<gene>
    <name evidence="2" type="ORF">Tci_931725</name>
</gene>
<sequence length="81" mass="9579">CAEQPPGDGQDRAKHMPWHRPVYRHRIQRAQTAIEQRHAEHHEQHQPKHQLAPQQSGMHPLPEHQINDQQQRSAEQRISEP</sequence>
<evidence type="ECO:0000256" key="1">
    <source>
        <dbReference type="SAM" id="MobiDB-lite"/>
    </source>
</evidence>
<evidence type="ECO:0000313" key="2">
    <source>
        <dbReference type="EMBL" id="GFD59756.1"/>
    </source>
</evidence>